<protein>
    <submittedName>
        <fullName evidence="2">Uncharacterized protein</fullName>
    </submittedName>
</protein>
<evidence type="ECO:0000256" key="1">
    <source>
        <dbReference type="SAM" id="MobiDB-lite"/>
    </source>
</evidence>
<name>A0A7Z7NNS5_9BURK</name>
<gene>
    <name evidence="2" type="ORF">CBM2594_B10131</name>
</gene>
<dbReference type="AlphaFoldDB" id="A0A7Z7NNS5"/>
<dbReference type="EMBL" id="LT978514">
    <property type="protein sequence ID" value="SPC21027.1"/>
    <property type="molecule type" value="Genomic_DNA"/>
</dbReference>
<evidence type="ECO:0000313" key="3">
    <source>
        <dbReference type="Proteomes" id="UP000257139"/>
    </source>
</evidence>
<dbReference type="Proteomes" id="UP000257139">
    <property type="component" value="Chromosome CBM2594_b"/>
</dbReference>
<evidence type="ECO:0000313" key="2">
    <source>
        <dbReference type="EMBL" id="SPC21027.1"/>
    </source>
</evidence>
<sequence>MDDREDGPQDACQAARREAGPRDGRRVAR</sequence>
<accession>A0A7Z7NNS5</accession>
<organism evidence="2 3">
    <name type="scientific">Cupriavidus taiwanensis</name>
    <dbReference type="NCBI Taxonomy" id="164546"/>
    <lineage>
        <taxon>Bacteria</taxon>
        <taxon>Pseudomonadati</taxon>
        <taxon>Pseudomonadota</taxon>
        <taxon>Betaproteobacteria</taxon>
        <taxon>Burkholderiales</taxon>
        <taxon>Burkholderiaceae</taxon>
        <taxon>Cupriavidus</taxon>
    </lineage>
</organism>
<feature type="region of interest" description="Disordered" evidence="1">
    <location>
        <begin position="1"/>
        <end position="29"/>
    </location>
</feature>
<proteinExistence type="predicted"/>
<reference evidence="2 3" key="1">
    <citation type="submission" date="2018-01" db="EMBL/GenBank/DDBJ databases">
        <authorList>
            <person name="Clerissi C."/>
        </authorList>
    </citation>
    <scope>NUCLEOTIDE SEQUENCE [LARGE SCALE GENOMIC DNA]</scope>
    <source>
        <strain evidence="2">Cupriavidus taiwanensis STM 6021</strain>
    </source>
</reference>
<feature type="compositionally biased region" description="Basic and acidic residues" evidence="1">
    <location>
        <begin position="15"/>
        <end position="29"/>
    </location>
</feature>